<gene>
    <name evidence="1" type="ORF">Vadar_030829</name>
</gene>
<dbReference type="Proteomes" id="UP000828048">
    <property type="component" value="Chromosome 5"/>
</dbReference>
<name>A0ACB7Y4I9_9ERIC</name>
<evidence type="ECO:0000313" key="2">
    <source>
        <dbReference type="Proteomes" id="UP000828048"/>
    </source>
</evidence>
<reference evidence="1 2" key="1">
    <citation type="journal article" date="2021" name="Hortic Res">
        <title>High-quality reference genome and annotation aids understanding of berry development for evergreen blueberry (Vaccinium darrowii).</title>
        <authorList>
            <person name="Yu J."/>
            <person name="Hulse-Kemp A.M."/>
            <person name="Babiker E."/>
            <person name="Staton M."/>
        </authorList>
    </citation>
    <scope>NUCLEOTIDE SEQUENCE [LARGE SCALE GENOMIC DNA]</scope>
    <source>
        <strain evidence="2">cv. NJ 8807/NJ 8810</strain>
        <tissue evidence="1">Young leaf</tissue>
    </source>
</reference>
<evidence type="ECO:0000313" key="1">
    <source>
        <dbReference type="EMBL" id="KAH7847845.1"/>
    </source>
</evidence>
<organism evidence="1 2">
    <name type="scientific">Vaccinium darrowii</name>
    <dbReference type="NCBI Taxonomy" id="229202"/>
    <lineage>
        <taxon>Eukaryota</taxon>
        <taxon>Viridiplantae</taxon>
        <taxon>Streptophyta</taxon>
        <taxon>Embryophyta</taxon>
        <taxon>Tracheophyta</taxon>
        <taxon>Spermatophyta</taxon>
        <taxon>Magnoliopsida</taxon>
        <taxon>eudicotyledons</taxon>
        <taxon>Gunneridae</taxon>
        <taxon>Pentapetalae</taxon>
        <taxon>asterids</taxon>
        <taxon>Ericales</taxon>
        <taxon>Ericaceae</taxon>
        <taxon>Vaccinioideae</taxon>
        <taxon>Vaccinieae</taxon>
        <taxon>Vaccinium</taxon>
    </lineage>
</organism>
<keyword evidence="2" id="KW-1185">Reference proteome</keyword>
<accession>A0ACB7Y4I9</accession>
<dbReference type="EMBL" id="CM037155">
    <property type="protein sequence ID" value="KAH7847845.1"/>
    <property type="molecule type" value="Genomic_DNA"/>
</dbReference>
<sequence>MQELKLERLNKSYKQGKKLSISPYQKVLILPNKKKGKGMAPSSALPDAFNIAQRDVADKEAARMFYACGLPFNFARSPYFRKYSLTLANSKLAGYTPPSYNRLRNTLLSQEKTHINRLLQPFKDTWRKKGLSLCSDGWSNIQRRPLINIMAASQSGAMFVKAIDASGNIKDADYVV</sequence>
<comment type="caution">
    <text evidence="1">The sequence shown here is derived from an EMBL/GenBank/DDBJ whole genome shotgun (WGS) entry which is preliminary data.</text>
</comment>
<proteinExistence type="predicted"/>
<protein>
    <submittedName>
        <fullName evidence="1">Uncharacterized protein</fullName>
    </submittedName>
</protein>